<keyword evidence="4" id="KW-1185">Reference proteome</keyword>
<dbReference type="Pfam" id="PF12040">
    <property type="entry name" value="DUF3526"/>
    <property type="match status" value="1"/>
</dbReference>
<keyword evidence="1" id="KW-0472">Membrane</keyword>
<dbReference type="AlphaFoldDB" id="A0A5S3V4R8"/>
<proteinExistence type="predicted"/>
<feature type="transmembrane region" description="Helical" evidence="1">
    <location>
        <begin position="131"/>
        <end position="151"/>
    </location>
</feature>
<dbReference type="Proteomes" id="UP000307164">
    <property type="component" value="Unassembled WGS sequence"/>
</dbReference>
<evidence type="ECO:0000313" key="2">
    <source>
        <dbReference type="EMBL" id="TMO65826.1"/>
    </source>
</evidence>
<feature type="transmembrane region" description="Helical" evidence="1">
    <location>
        <begin position="178"/>
        <end position="200"/>
    </location>
</feature>
<feature type="transmembrane region" description="Helical" evidence="1">
    <location>
        <begin position="206"/>
        <end position="229"/>
    </location>
</feature>
<dbReference type="EMBL" id="PNBX01000083">
    <property type="protein sequence ID" value="TMO65826.1"/>
    <property type="molecule type" value="Genomic_DNA"/>
</dbReference>
<reference evidence="4 5" key="1">
    <citation type="submission" date="2018-01" db="EMBL/GenBank/DDBJ databases">
        <authorList>
            <person name="Paulsen S."/>
            <person name="Gram L.K."/>
        </authorList>
    </citation>
    <scope>NUCLEOTIDE SEQUENCE [LARGE SCALE GENOMIC DNA]</scope>
    <source>
        <strain evidence="2 5">S3790</strain>
        <strain evidence="3 4">S3895</strain>
    </source>
</reference>
<protein>
    <recommendedName>
        <fullName evidence="6">ABC transporter permease</fullName>
    </recommendedName>
</protein>
<keyword evidence="1" id="KW-0812">Transmembrane</keyword>
<reference evidence="2" key="3">
    <citation type="submission" date="2019-09" db="EMBL/GenBank/DDBJ databases">
        <title>Co-occurence of chitin degradation, pigmentation and bioactivity in marine Pseudoalteromonas.</title>
        <authorList>
            <person name="Sonnenschein E.C."/>
            <person name="Bech P.K."/>
        </authorList>
    </citation>
    <scope>NUCLEOTIDE SEQUENCE</scope>
    <source>
        <strain evidence="2">S3790</strain>
        <strain evidence="3 4">S3895</strain>
    </source>
</reference>
<dbReference type="EMBL" id="PNBW01000082">
    <property type="protein sequence ID" value="TMO72241.1"/>
    <property type="molecule type" value="Genomic_DNA"/>
</dbReference>
<evidence type="ECO:0000313" key="5">
    <source>
        <dbReference type="Proteomes" id="UP000307217"/>
    </source>
</evidence>
<accession>A0A5S3V4R8</accession>
<reference evidence="5" key="2">
    <citation type="submission" date="2019-06" db="EMBL/GenBank/DDBJ databases">
        <title>Co-occurence of chitin degradation, pigmentation and bioactivity in marine Pseudoalteromonas.</title>
        <authorList>
            <person name="Sonnenschein E.C."/>
            <person name="Bech P.K."/>
        </authorList>
    </citation>
    <scope>NUCLEOTIDE SEQUENCE [LARGE SCALE GENOMIC DNA]</scope>
    <source>
        <strain evidence="5">S3790</strain>
    </source>
</reference>
<evidence type="ECO:0000313" key="4">
    <source>
        <dbReference type="Proteomes" id="UP000307164"/>
    </source>
</evidence>
<comment type="caution">
    <text evidence="2">The sequence shown here is derived from an EMBL/GenBank/DDBJ whole genome shotgun (WGS) entry which is preliminary data.</text>
</comment>
<name>A0A5S3V4R8_9GAMM</name>
<sequence length="458" mass="52544">MLLFKLECMRLFSGKINKLVLILFVISGVFAIYQGAQGYKNIRIDQYKSKIVFQKEREHVTQRESLPEAGSLAYYASAPTKWQLSPWAALFVGESQSSMVATKIRATALQSQIFNRETVNPSQQRTGGLDLGFVLVYLLPLVIGIMTVTLISDEQHAGRWRLLNALPKSAFSQVCKQIALRFAVIWLLVLSLLVSAALLLSLPFDAAFWVVLLATSVYMLFWFSAAGLIMSFGKSSVVNSLAYLSSWVLFAMLIPGAVHLYLSSQFHSEAPLKMSLEQRMVLNNGWDQDQNKQAILDEFLQHEPHWQETAPLGDAFEWKWYYAQQHMSDLAVHDLWLSFVENHQARYQQLQNLSLLSPALFFQLQLNQLANTSSRDHAEYQQQIVDYHKEIRHFFYDYLFFDKSISKDDIDNFILFAPSDKTQRKSDTLTIWHFAMGTFVIFVIMMFAVTRLKQLSPT</sequence>
<feature type="transmembrane region" description="Helical" evidence="1">
    <location>
        <begin position="241"/>
        <end position="262"/>
    </location>
</feature>
<keyword evidence="1" id="KW-1133">Transmembrane helix</keyword>
<gene>
    <name evidence="2" type="ORF">CWC19_17070</name>
    <name evidence="3" type="ORF">CWC20_15520</name>
</gene>
<dbReference type="InterPro" id="IPR021913">
    <property type="entry name" value="DUF3526"/>
</dbReference>
<evidence type="ECO:0008006" key="6">
    <source>
        <dbReference type="Google" id="ProtNLM"/>
    </source>
</evidence>
<evidence type="ECO:0000256" key="1">
    <source>
        <dbReference type="SAM" id="Phobius"/>
    </source>
</evidence>
<organism evidence="2 5">
    <name type="scientific">Pseudoalteromonas aurantia</name>
    <dbReference type="NCBI Taxonomy" id="43654"/>
    <lineage>
        <taxon>Bacteria</taxon>
        <taxon>Pseudomonadati</taxon>
        <taxon>Pseudomonadota</taxon>
        <taxon>Gammaproteobacteria</taxon>
        <taxon>Alteromonadales</taxon>
        <taxon>Pseudoalteromonadaceae</taxon>
        <taxon>Pseudoalteromonas</taxon>
    </lineage>
</organism>
<feature type="transmembrane region" description="Helical" evidence="1">
    <location>
        <begin position="431"/>
        <end position="449"/>
    </location>
</feature>
<dbReference type="OrthoDB" id="6016419at2"/>
<dbReference type="RefSeq" id="WP_138592976.1">
    <property type="nucleotide sequence ID" value="NZ_PNBW01000082.1"/>
</dbReference>
<dbReference type="Proteomes" id="UP000307217">
    <property type="component" value="Unassembled WGS sequence"/>
</dbReference>
<evidence type="ECO:0000313" key="3">
    <source>
        <dbReference type="EMBL" id="TMO72241.1"/>
    </source>
</evidence>